<evidence type="ECO:0000313" key="1">
    <source>
        <dbReference type="EMBL" id="KIO74302.1"/>
    </source>
</evidence>
<dbReference type="RefSeq" id="WP_160289635.1">
    <property type="nucleotide sequence ID" value="NZ_CP023704.1"/>
</dbReference>
<dbReference type="EMBL" id="JXLU01000005">
    <property type="protein sequence ID" value="KIO74302.1"/>
    <property type="molecule type" value="Genomic_DNA"/>
</dbReference>
<reference evidence="1 2" key="1">
    <citation type="submission" date="2015-01" db="EMBL/GenBank/DDBJ databases">
        <title>Draft Genome Sequences of Four Bacillus thermoamylovorans Strains, Isolated From Food Products.</title>
        <authorList>
            <person name="Krawcyk A.O."/>
            <person name="Berendsen E.M."/>
            <person name="Eijlander R.T."/>
            <person name="de Jong A."/>
            <person name="Wells-Bennik M."/>
            <person name="Kuipers O.P."/>
        </authorList>
    </citation>
    <scope>NUCLEOTIDE SEQUENCE [LARGE SCALE GENOMIC DNA]</scope>
    <source>
        <strain evidence="1 2">B4167</strain>
    </source>
</reference>
<organism evidence="1 2">
    <name type="scientific">Caldibacillus thermoamylovorans</name>
    <dbReference type="NCBI Taxonomy" id="35841"/>
    <lineage>
        <taxon>Bacteria</taxon>
        <taxon>Bacillati</taxon>
        <taxon>Bacillota</taxon>
        <taxon>Bacilli</taxon>
        <taxon>Bacillales</taxon>
        <taxon>Bacillaceae</taxon>
        <taxon>Caldibacillus</taxon>
    </lineage>
</organism>
<name>A0A0D0GAN3_9BACI</name>
<proteinExistence type="predicted"/>
<sequence length="50" mass="5722">MITSEKEIENKVMKKVAKNLIRLNVPLEKIKAATNLAEDVINELQKEITE</sequence>
<comment type="caution">
    <text evidence="1">The sequence shown here is derived from an EMBL/GenBank/DDBJ whole genome shotgun (WGS) entry which is preliminary data.</text>
</comment>
<dbReference type="AlphaFoldDB" id="A0A0D0GAN3"/>
<protein>
    <submittedName>
        <fullName evidence="1">Uncharacterized protein</fullName>
    </submittedName>
</protein>
<accession>A0A0D0GAN3</accession>
<evidence type="ECO:0000313" key="2">
    <source>
        <dbReference type="Proteomes" id="UP000032076"/>
    </source>
</evidence>
<gene>
    <name evidence="1" type="ORF">B4167_1511</name>
</gene>
<dbReference type="Proteomes" id="UP000032076">
    <property type="component" value="Unassembled WGS sequence"/>
</dbReference>